<keyword evidence="2" id="KW-1185">Reference proteome</keyword>
<dbReference type="EMBL" id="UGQL01000001">
    <property type="protein sequence ID" value="STZ27010.1"/>
    <property type="molecule type" value="Genomic_DNA"/>
</dbReference>
<reference evidence="1 2" key="1">
    <citation type="submission" date="2018-06" db="EMBL/GenBank/DDBJ databases">
        <authorList>
            <consortium name="Pathogen Informatics"/>
            <person name="Doyle S."/>
        </authorList>
    </citation>
    <scope>NUCLEOTIDE SEQUENCE [LARGE SCALE GENOMIC DNA]</scope>
    <source>
        <strain evidence="1 2">NCTC11179</strain>
    </source>
</reference>
<organism evidence="1 2">
    <name type="scientific">Myroides odoratus</name>
    <name type="common">Flavobacterium odoratum</name>
    <dbReference type="NCBI Taxonomy" id="256"/>
    <lineage>
        <taxon>Bacteria</taxon>
        <taxon>Pseudomonadati</taxon>
        <taxon>Bacteroidota</taxon>
        <taxon>Flavobacteriia</taxon>
        <taxon>Flavobacteriales</taxon>
        <taxon>Flavobacteriaceae</taxon>
        <taxon>Myroides</taxon>
    </lineage>
</organism>
<name>A0A378RMW7_MYROD</name>
<evidence type="ECO:0000313" key="1">
    <source>
        <dbReference type="EMBL" id="STZ27010.1"/>
    </source>
</evidence>
<dbReference type="Proteomes" id="UP000255024">
    <property type="component" value="Unassembled WGS sequence"/>
</dbReference>
<protein>
    <submittedName>
        <fullName evidence="1">Uncharacterized protein</fullName>
    </submittedName>
</protein>
<sequence length="55" mass="6498">MVQATSSIAQPNISISKHQLFYYIFTKQDTLNLLFLRVISFSNELYYIITYKFAI</sequence>
<accession>A0A378RMW7</accession>
<proteinExistence type="predicted"/>
<gene>
    <name evidence="1" type="ORF">NCTC11179_00537</name>
</gene>
<dbReference type="AlphaFoldDB" id="A0A378RMW7"/>
<evidence type="ECO:0000313" key="2">
    <source>
        <dbReference type="Proteomes" id="UP000255024"/>
    </source>
</evidence>